<protein>
    <submittedName>
        <fullName evidence="1">Uncharacterized protein</fullName>
    </submittedName>
</protein>
<proteinExistence type="predicted"/>
<comment type="caution">
    <text evidence="1">The sequence shown here is derived from an EMBL/GenBank/DDBJ whole genome shotgun (WGS) entry which is preliminary data.</text>
</comment>
<dbReference type="AlphaFoldDB" id="A0A6A4T360"/>
<name>A0A6A4T360_SCOMX</name>
<organism evidence="1 2">
    <name type="scientific">Scophthalmus maximus</name>
    <name type="common">Turbot</name>
    <name type="synonym">Psetta maxima</name>
    <dbReference type="NCBI Taxonomy" id="52904"/>
    <lineage>
        <taxon>Eukaryota</taxon>
        <taxon>Metazoa</taxon>
        <taxon>Chordata</taxon>
        <taxon>Craniata</taxon>
        <taxon>Vertebrata</taxon>
        <taxon>Euteleostomi</taxon>
        <taxon>Actinopterygii</taxon>
        <taxon>Neopterygii</taxon>
        <taxon>Teleostei</taxon>
        <taxon>Neoteleostei</taxon>
        <taxon>Acanthomorphata</taxon>
        <taxon>Carangaria</taxon>
        <taxon>Pleuronectiformes</taxon>
        <taxon>Pleuronectoidei</taxon>
        <taxon>Scophthalmidae</taxon>
        <taxon>Scophthalmus</taxon>
    </lineage>
</organism>
<gene>
    <name evidence="1" type="ORF">F2P81_009262</name>
</gene>
<dbReference type="EMBL" id="VEVO01000008">
    <property type="protein sequence ID" value="KAF0038778.1"/>
    <property type="molecule type" value="Genomic_DNA"/>
</dbReference>
<evidence type="ECO:0000313" key="2">
    <source>
        <dbReference type="Proteomes" id="UP000438429"/>
    </source>
</evidence>
<reference evidence="1 2" key="1">
    <citation type="submission" date="2019-06" db="EMBL/GenBank/DDBJ databases">
        <title>Draft genomes of female and male turbot (Scophthalmus maximus).</title>
        <authorList>
            <person name="Xu H."/>
            <person name="Xu X.-W."/>
            <person name="Shao C."/>
            <person name="Chen S."/>
        </authorList>
    </citation>
    <scope>NUCLEOTIDE SEQUENCE [LARGE SCALE GENOMIC DNA]</scope>
    <source>
        <strain evidence="1">Ysfricsl-2016a</strain>
        <tissue evidence="1">Blood</tissue>
    </source>
</reference>
<evidence type="ECO:0000313" key="1">
    <source>
        <dbReference type="EMBL" id="KAF0038778.1"/>
    </source>
</evidence>
<accession>A0A6A4T360</accession>
<dbReference type="Proteomes" id="UP000438429">
    <property type="component" value="Unassembled WGS sequence"/>
</dbReference>
<sequence>MPGAACDANTCRKPTQWGRRSSVALTTSTMAAREDSWTWGVDKGSLRTQKCNYLCRKRKGNCPRKKNDGISRSRD</sequence>